<evidence type="ECO:0000259" key="2">
    <source>
        <dbReference type="PROSITE" id="PS50943"/>
    </source>
</evidence>
<dbReference type="Pfam" id="PF01381">
    <property type="entry name" value="HTH_3"/>
    <property type="match status" value="1"/>
</dbReference>
<accession>A0A7Z0BNM8</accession>
<dbReference type="CDD" id="cd00093">
    <property type="entry name" value="HTH_XRE"/>
    <property type="match status" value="1"/>
</dbReference>
<dbReference type="InterPro" id="IPR010982">
    <property type="entry name" value="Lambda_DNA-bd_dom_sf"/>
</dbReference>
<dbReference type="SMART" id="SM00530">
    <property type="entry name" value="HTH_XRE"/>
    <property type="match status" value="1"/>
</dbReference>
<dbReference type="InterPro" id="IPR013430">
    <property type="entry name" value="Toxin_antidote_HigA"/>
</dbReference>
<dbReference type="SUPFAM" id="SSF47413">
    <property type="entry name" value="lambda repressor-like DNA-binding domains"/>
    <property type="match status" value="1"/>
</dbReference>
<name>A0A7Z0BNM8_9GAMM</name>
<gene>
    <name evidence="3" type="ORF">FHR27_001650</name>
</gene>
<dbReference type="Proteomes" id="UP000578688">
    <property type="component" value="Unassembled WGS sequence"/>
</dbReference>
<proteinExistence type="predicted"/>
<sequence>MTEISPEHPGSYIRREVLPPEMTVKKAAEILGVGRPALSNLLNGKAALSAEMALRIEKAFGTSSKELQALQTQYDQGVMRSSEKAIAVRAYVPDFLSITASQIDAWADRIDTRSVLAVLIRRLVTSTTSDLLSINFPAYDSSQRHGWDGETDSSVASPWVPKGTSGWEFGCNKNPASKAEEDYKARTESIPASEQRKMTFVFVTPRNWPGGKAWAKGKVANGKWKDVRVIDAGDLEQWLEQSVSAQAWLAEQLALNPDGIQSMEATWRSWAAVTTPNLSPRLFDKYLQQSMPNLSEWLRSNPDRPFLITANSIEEGLAFVACAFAELPTGISYDRTQALVLRTSEAFARVTRASSQFVVVIADSDVELASAGIHSKQHTIIVRTKSASVEQPDVALDLVDDESFKAAILEMGFDAGKVDQLARESAQSPVVLRRRLAEIPQIKTPPWAHLAKARQLVPIALAGVWSADSDADRVIMSALTGDRKIYAEIEADLIELLNTEQAPVWSIGRHRGVVSKVDALFAIHAFISAEDLDHFFFTAEYVLSEDDPTLDLPESERWTAGLYGKTRSHSGVLREGVCETLVILAVHGNTFFKARLGINVEAKVHQLIRSLLTPYRARTWEAHSHDLPRYAEAAPDTFLDILETDLENLEPQVLKLLRPVESGPFGGGCPRSGLLWALERVAWDSDRMTRVALLLAQLSQLPITDNWSNKPENSLEALFRSWMPQTSAPLEQRLTVLGLIVLRFPDVGWRLCMSQLDRTSTLGFHSDKPQWRKDAIGFGEPVSRGEMAGTERRALDLAIQWAAHTEKTLGDLIRILESLSEEDQLSIWLQIEEWIETSPNDVAKARLRETIRRYAFTRLGRKRKLSALVLNKSRDLSARLEPADVVVRHQWLFAKHWVEESYEDLEKEDFDFRKRDERITRQRLDAMQEVWDARGLDGIIELSEGGEASFVVGMLLPREAVTEQKCLPIVEKVLSCMLSSQSRKCGFLLSGFLHGLEPSLCQSVLAALCMRWAVGSDDERELLLGAFINAPFRSGTWTLVAECPEPVRFAYWSSVTPEWGRRSLDETSEMIDCLLGARRPRAAINAVHLDWKVVTTDRLLRLLRDAISNSVEPSDQFQLNGHDLSVAMTELSSREGVSPDELAQLEFFYLRALDHSEYGIPNLERQMAASPMFFAQLVAFLYRRSDDGVDPSEWGTNGENSQDLSTQAYHLLGRVRRIPGGDDNGQIDGDALLAWIREARGILQVNARADIGDHVIGELLAKSPADPDGLWPCGAVRQVLEVLASKAIAKGMVLGVRNGRGVHWRGDGGDQERGLASKYRNWAYQVRSSYPFVARLLESIAEQYDYEAEAEDTDAQVRRRLRR</sequence>
<keyword evidence="4" id="KW-1185">Reference proteome</keyword>
<dbReference type="InterPro" id="IPR001387">
    <property type="entry name" value="Cro/C1-type_HTH"/>
</dbReference>
<feature type="domain" description="HTH cro/C1-type" evidence="2">
    <location>
        <begin position="22"/>
        <end position="67"/>
    </location>
</feature>
<dbReference type="RefSeq" id="WP_179538294.1">
    <property type="nucleotide sequence ID" value="NZ_JACBYV010000001.1"/>
</dbReference>
<evidence type="ECO:0000256" key="1">
    <source>
        <dbReference type="ARBA" id="ARBA00023125"/>
    </source>
</evidence>
<dbReference type="Gene3D" id="1.10.260.40">
    <property type="entry name" value="lambda repressor-like DNA-binding domains"/>
    <property type="match status" value="1"/>
</dbReference>
<evidence type="ECO:0000313" key="3">
    <source>
        <dbReference type="EMBL" id="NYH73040.1"/>
    </source>
</evidence>
<dbReference type="PROSITE" id="PS50943">
    <property type="entry name" value="HTH_CROC1"/>
    <property type="match status" value="1"/>
</dbReference>
<dbReference type="NCBIfam" id="TIGR02607">
    <property type="entry name" value="antidote_HigA"/>
    <property type="match status" value="1"/>
</dbReference>
<reference evidence="3 4" key="1">
    <citation type="submission" date="2020-07" db="EMBL/GenBank/DDBJ databases">
        <title>Genomic analyses of the natural microbiome of Caenorhabditis elegans.</title>
        <authorList>
            <person name="Samuel B."/>
        </authorList>
    </citation>
    <scope>NUCLEOTIDE SEQUENCE [LARGE SCALE GENOMIC DNA]</scope>
    <source>
        <strain evidence="3 4">BIGb0408</strain>
    </source>
</reference>
<dbReference type="GO" id="GO:0003677">
    <property type="term" value="F:DNA binding"/>
    <property type="evidence" value="ECO:0007669"/>
    <property type="project" value="UniProtKB-KW"/>
</dbReference>
<comment type="caution">
    <text evidence="3">The sequence shown here is derived from an EMBL/GenBank/DDBJ whole genome shotgun (WGS) entry which is preliminary data.</text>
</comment>
<protein>
    <submittedName>
        <fullName evidence="3">Addiction module HigA family antidote</fullName>
    </submittedName>
</protein>
<dbReference type="PANTHER" id="PTHR36924">
    <property type="entry name" value="ANTITOXIN HIGA-1"/>
    <property type="match status" value="1"/>
</dbReference>
<dbReference type="PANTHER" id="PTHR36924:SF1">
    <property type="entry name" value="ANTITOXIN HIGA-1"/>
    <property type="match status" value="1"/>
</dbReference>
<keyword evidence="1" id="KW-0238">DNA-binding</keyword>
<evidence type="ECO:0000313" key="4">
    <source>
        <dbReference type="Proteomes" id="UP000578688"/>
    </source>
</evidence>
<organism evidence="3 4">
    <name type="scientific">Phytopseudomonas flavescens</name>
    <dbReference type="NCBI Taxonomy" id="29435"/>
    <lineage>
        <taxon>Bacteria</taxon>
        <taxon>Pseudomonadati</taxon>
        <taxon>Pseudomonadota</taxon>
        <taxon>Gammaproteobacteria</taxon>
        <taxon>Pseudomonadales</taxon>
        <taxon>Pseudomonadaceae</taxon>
        <taxon>Phytopseudomonas</taxon>
    </lineage>
</organism>
<dbReference type="EMBL" id="JACBYV010000001">
    <property type="protein sequence ID" value="NYH73040.1"/>
    <property type="molecule type" value="Genomic_DNA"/>
</dbReference>